<feature type="region of interest" description="Disordered" evidence="1">
    <location>
        <begin position="23"/>
        <end position="45"/>
    </location>
</feature>
<evidence type="ECO:0000256" key="1">
    <source>
        <dbReference type="SAM" id="MobiDB-lite"/>
    </source>
</evidence>
<proteinExistence type="predicted"/>
<comment type="caution">
    <text evidence="2">The sequence shown here is derived from an EMBL/GenBank/DDBJ whole genome shotgun (WGS) entry which is preliminary data.</text>
</comment>
<feature type="compositionally biased region" description="Basic and acidic residues" evidence="1">
    <location>
        <begin position="24"/>
        <end position="39"/>
    </location>
</feature>
<accession>A0A658IDT2</accession>
<dbReference type="EMBL" id="QWJV01000441">
    <property type="protein sequence ID" value="RIQ12057.1"/>
    <property type="molecule type" value="Genomic_DNA"/>
</dbReference>
<name>A0A658IDT2_SALNE</name>
<organism evidence="2">
    <name type="scientific">Salmonella enterica subsp. enterica serovar Newport str. CFSAN000835</name>
    <dbReference type="NCBI Taxonomy" id="1299174"/>
    <lineage>
        <taxon>Bacteria</taxon>
        <taxon>Pseudomonadati</taxon>
        <taxon>Pseudomonadota</taxon>
        <taxon>Gammaproteobacteria</taxon>
        <taxon>Enterobacterales</taxon>
        <taxon>Enterobacteriaceae</taxon>
        <taxon>Salmonella</taxon>
    </lineage>
</organism>
<evidence type="ECO:0000313" key="2">
    <source>
        <dbReference type="EMBL" id="RIQ12057.1"/>
    </source>
</evidence>
<dbReference type="AlphaFoldDB" id="A0A658IDT2"/>
<feature type="non-terminal residue" evidence="2">
    <location>
        <position position="66"/>
    </location>
</feature>
<dbReference type="Proteomes" id="UP000839534">
    <property type="component" value="Unassembled WGS sequence"/>
</dbReference>
<protein>
    <submittedName>
        <fullName evidence="2">Uncharacterized protein</fullName>
    </submittedName>
</protein>
<sequence length="66" mass="7405">MFERPKNIGELGCVTTHTDAAWQKQHDGVVDDRRSRNDGLRSGNMYGYQPGVIPPAFSFGILRPFP</sequence>
<gene>
    <name evidence="2" type="ORF">DLN06_27750</name>
</gene>
<reference evidence="2" key="1">
    <citation type="submission" date="2018-08" db="EMBL/GenBank/DDBJ databases">
        <title>Whole genome sequencing of Salmonella enterica serotype newport.</title>
        <authorList>
            <person name="Bell R."/>
        </authorList>
    </citation>
    <scope>NUCLEOTIDE SEQUENCE [LARGE SCALE GENOMIC DNA]</scope>
    <source>
        <strain evidence="2">CFSAN000835</strain>
    </source>
</reference>